<evidence type="ECO:0000256" key="1">
    <source>
        <dbReference type="ARBA" id="ARBA00004496"/>
    </source>
</evidence>
<dbReference type="GO" id="GO:0004713">
    <property type="term" value="F:protein tyrosine kinase activity"/>
    <property type="evidence" value="ECO:0007669"/>
    <property type="project" value="UniProtKB-KW"/>
</dbReference>
<comment type="subcellular location">
    <subcellularLocation>
        <location evidence="1">Cytoplasm</location>
    </subcellularLocation>
</comment>
<evidence type="ECO:0000259" key="17">
    <source>
        <dbReference type="PROSITE" id="PS50011"/>
    </source>
</evidence>
<evidence type="ECO:0000256" key="14">
    <source>
        <dbReference type="ARBA" id="ARBA00049308"/>
    </source>
</evidence>
<dbReference type="PROSITE" id="PS00107">
    <property type="entry name" value="PROTEIN_KINASE_ATP"/>
    <property type="match status" value="1"/>
</dbReference>
<evidence type="ECO:0000256" key="2">
    <source>
        <dbReference type="ARBA" id="ARBA00013203"/>
    </source>
</evidence>
<dbReference type="EC" id="2.7.12.1" evidence="2"/>
<comment type="caution">
    <text evidence="18">The sequence shown here is derived from an EMBL/GenBank/DDBJ whole genome shotgun (WGS) entry which is preliminary data.</text>
</comment>
<evidence type="ECO:0000256" key="3">
    <source>
        <dbReference type="ARBA" id="ARBA00022490"/>
    </source>
</evidence>
<dbReference type="GO" id="GO:0004674">
    <property type="term" value="F:protein serine/threonine kinase activity"/>
    <property type="evidence" value="ECO:0007669"/>
    <property type="project" value="UniProtKB-KW"/>
</dbReference>
<protein>
    <recommendedName>
        <fullName evidence="10">Dual serine/threonine and tyrosine protein kinase</fullName>
        <ecNumber evidence="2">2.7.12.1</ecNumber>
    </recommendedName>
    <alternativeName>
        <fullName evidence="12">Dusty protein kinase</fullName>
    </alternativeName>
    <alternativeName>
        <fullName evidence="11">Receptor-interacting serine/threonine-protein kinase 5</fullName>
    </alternativeName>
</protein>
<evidence type="ECO:0000256" key="4">
    <source>
        <dbReference type="ARBA" id="ARBA00022527"/>
    </source>
</evidence>
<dbReference type="GO" id="GO:0004712">
    <property type="term" value="F:protein serine/threonine/tyrosine kinase activity"/>
    <property type="evidence" value="ECO:0007669"/>
    <property type="project" value="UniProtKB-EC"/>
</dbReference>
<dbReference type="GO" id="GO:0043066">
    <property type="term" value="P:negative regulation of apoptotic process"/>
    <property type="evidence" value="ECO:0007669"/>
    <property type="project" value="TreeGrafter"/>
</dbReference>
<name>A0AAN8X6E1_HALRR</name>
<dbReference type="InterPro" id="IPR000719">
    <property type="entry name" value="Prot_kinase_dom"/>
</dbReference>
<evidence type="ECO:0000256" key="12">
    <source>
        <dbReference type="ARBA" id="ARBA00042638"/>
    </source>
</evidence>
<keyword evidence="9" id="KW-0829">Tyrosine-protein kinase</keyword>
<gene>
    <name evidence="18" type="ORF">SK128_020487</name>
</gene>
<dbReference type="GO" id="GO:0070374">
    <property type="term" value="P:positive regulation of ERK1 and ERK2 cascade"/>
    <property type="evidence" value="ECO:0007669"/>
    <property type="project" value="TreeGrafter"/>
</dbReference>
<dbReference type="Proteomes" id="UP001381693">
    <property type="component" value="Unassembled WGS sequence"/>
</dbReference>
<dbReference type="InterPro" id="IPR051302">
    <property type="entry name" value="Dual_SerThr-Tyr_Kinase"/>
</dbReference>
<reference evidence="18 19" key="1">
    <citation type="submission" date="2023-11" db="EMBL/GenBank/DDBJ databases">
        <title>Halocaridina rubra genome assembly.</title>
        <authorList>
            <person name="Smith C."/>
        </authorList>
    </citation>
    <scope>NUCLEOTIDE SEQUENCE [LARGE SCALE GENOMIC DNA]</scope>
    <source>
        <strain evidence="18">EP-1</strain>
        <tissue evidence="18">Whole</tissue>
    </source>
</reference>
<evidence type="ECO:0000256" key="5">
    <source>
        <dbReference type="ARBA" id="ARBA00022679"/>
    </source>
</evidence>
<comment type="catalytic activity">
    <reaction evidence="15">
        <text>L-tyrosyl-[protein] + ATP = O-phospho-L-tyrosyl-[protein] + ADP + H(+)</text>
        <dbReference type="Rhea" id="RHEA:10596"/>
        <dbReference type="Rhea" id="RHEA-COMP:10136"/>
        <dbReference type="Rhea" id="RHEA-COMP:20101"/>
        <dbReference type="ChEBI" id="CHEBI:15378"/>
        <dbReference type="ChEBI" id="CHEBI:30616"/>
        <dbReference type="ChEBI" id="CHEBI:46858"/>
        <dbReference type="ChEBI" id="CHEBI:61978"/>
        <dbReference type="ChEBI" id="CHEBI:456216"/>
        <dbReference type="EC" id="2.7.12.1"/>
    </reaction>
</comment>
<keyword evidence="5" id="KW-0808">Transferase</keyword>
<dbReference type="GO" id="GO:0044344">
    <property type="term" value="P:cellular response to fibroblast growth factor stimulus"/>
    <property type="evidence" value="ECO:0007669"/>
    <property type="project" value="TreeGrafter"/>
</dbReference>
<feature type="binding site" evidence="16">
    <location>
        <position position="699"/>
    </location>
    <ligand>
        <name>ATP</name>
        <dbReference type="ChEBI" id="CHEBI:30616"/>
    </ligand>
</feature>
<keyword evidence="19" id="KW-1185">Reference proteome</keyword>
<evidence type="ECO:0000256" key="13">
    <source>
        <dbReference type="ARBA" id="ARBA00049003"/>
    </source>
</evidence>
<evidence type="ECO:0000256" key="11">
    <source>
        <dbReference type="ARBA" id="ARBA00041268"/>
    </source>
</evidence>
<evidence type="ECO:0000256" key="6">
    <source>
        <dbReference type="ARBA" id="ARBA00022741"/>
    </source>
</evidence>
<accession>A0AAN8X6E1</accession>
<keyword evidence="4" id="KW-0723">Serine/threonine-protein kinase</keyword>
<dbReference type="SUPFAM" id="SSF56112">
    <property type="entry name" value="Protein kinase-like (PK-like)"/>
    <property type="match status" value="1"/>
</dbReference>
<keyword evidence="3" id="KW-0963">Cytoplasm</keyword>
<evidence type="ECO:0000256" key="16">
    <source>
        <dbReference type="PROSITE-ProRule" id="PRU10141"/>
    </source>
</evidence>
<evidence type="ECO:0000313" key="18">
    <source>
        <dbReference type="EMBL" id="KAK7078735.1"/>
    </source>
</evidence>
<dbReference type="InterPro" id="IPR008271">
    <property type="entry name" value="Ser/Thr_kinase_AS"/>
</dbReference>
<evidence type="ECO:0000256" key="9">
    <source>
        <dbReference type="ARBA" id="ARBA00023137"/>
    </source>
</evidence>
<feature type="domain" description="Protein kinase" evidence="17">
    <location>
        <begin position="670"/>
        <end position="924"/>
    </location>
</feature>
<dbReference type="PANTHER" id="PTHR46392">
    <property type="entry name" value="DUAL SERINE/THREONINE AND TYROSINE PROTEIN KINASE"/>
    <property type="match status" value="1"/>
</dbReference>
<dbReference type="GO" id="GO:0005524">
    <property type="term" value="F:ATP binding"/>
    <property type="evidence" value="ECO:0007669"/>
    <property type="project" value="UniProtKB-UniRule"/>
</dbReference>
<dbReference type="PROSITE" id="PS00108">
    <property type="entry name" value="PROTEIN_KINASE_ST"/>
    <property type="match status" value="1"/>
</dbReference>
<keyword evidence="6 16" id="KW-0547">Nucleotide-binding</keyword>
<evidence type="ECO:0000256" key="8">
    <source>
        <dbReference type="ARBA" id="ARBA00022840"/>
    </source>
</evidence>
<dbReference type="Pfam" id="PF00069">
    <property type="entry name" value="Pkinase"/>
    <property type="match status" value="1"/>
</dbReference>
<sequence>MNKKMLRLYIYLKIGLQAHCFTPLSMRVLLTTLSWSSSKEISADFCTHSDECALDQIAEIRFSELELSELRHVLGVPPCVIVAGQDAYSKVVVVTRLLAEQVLPIVPHIHPGKPWRPIRLKYSHTRVVNLSTLDQDSHEEGFELIHSLHAHTRPWGTVPRADVELDQLALQDPILSSATLEVGLNHLLLKEGVQVVITPTLPYALGRVTTVEFLRALLPEVLPIIIYAISRDDLTYDEIAELREMRRLDPHLSVLFIRVPQLPETFSDDLPESEQHDILCKLRVLPSPIRPEQTHHQVSSSSQGRSQSQVPVQLFRTLCDDLGYLTMTPTPKKFRCRLMEHSYRVDSELIESFDAFCNVVPYMRMSLQAHLIHASTLLNQGHNRCMRKFILYAFDMAREIQITPRRINYAREKEAELYESLMAIASSKQDEIRNVILETIENMKDDLLERSANYEFKEVENTSLNEVVCPREVRICSGEIQELVVGSLNAEVGRQLVDRVDVMRESYLGTLQRCLESLEKDCRACGENPHIGDALKQMVNAAYQVEVTVTTSSSVLRSLWEKMKQLVAAMPGRTPPCIDAEWKRKVASDMITSLSETKLTKSICAQFRERLKASHDSFLGSLKQLETQLTCRLEKTEEQQTRIKKVDAPKLARLSLESTSLRDMILFGMPRLDRELGRGQYGVVYGCESWGGFRPCAVKSLVPLDEKHWNDLAMEFHYTRSVPEHERIVALRGSVIDHSYGQGETPAVLLIMDRLTRDLYSAIKHGLDWLVRLQIALDVTQGIRFLHSQGLVHRDIKLKNVLLDRSNRAKLTDLGFCKPEAMMSGSIVGTPIHMAPELFTGHYDNSVDVYAFGILFWYICAGHVRLPLIFEQCQSKDQLWTCVKKGSRPERLNQFDDTCWELMQECWAGDPAKRPLLGDVEPRIVSMMDSFAKKQQQEIEEEVILDQTEDDSKIDSAVDATEHCGYIVRGSSSQMDNSLMYSLSGTL</sequence>
<dbReference type="AlphaFoldDB" id="A0AAN8X6E1"/>
<dbReference type="EMBL" id="JAXCGZ010007684">
    <property type="protein sequence ID" value="KAK7078735.1"/>
    <property type="molecule type" value="Genomic_DNA"/>
</dbReference>
<dbReference type="SMART" id="SM00220">
    <property type="entry name" value="S_TKc"/>
    <property type="match status" value="1"/>
</dbReference>
<evidence type="ECO:0000256" key="10">
    <source>
        <dbReference type="ARBA" id="ARBA00040421"/>
    </source>
</evidence>
<organism evidence="18 19">
    <name type="scientific">Halocaridina rubra</name>
    <name type="common">Hawaiian red shrimp</name>
    <dbReference type="NCBI Taxonomy" id="373956"/>
    <lineage>
        <taxon>Eukaryota</taxon>
        <taxon>Metazoa</taxon>
        <taxon>Ecdysozoa</taxon>
        <taxon>Arthropoda</taxon>
        <taxon>Crustacea</taxon>
        <taxon>Multicrustacea</taxon>
        <taxon>Malacostraca</taxon>
        <taxon>Eumalacostraca</taxon>
        <taxon>Eucarida</taxon>
        <taxon>Decapoda</taxon>
        <taxon>Pleocyemata</taxon>
        <taxon>Caridea</taxon>
        <taxon>Atyoidea</taxon>
        <taxon>Atyidae</taxon>
        <taxon>Halocaridina</taxon>
    </lineage>
</organism>
<dbReference type="Gene3D" id="1.10.510.10">
    <property type="entry name" value="Transferase(Phosphotransferase) domain 1"/>
    <property type="match status" value="1"/>
</dbReference>
<keyword evidence="7" id="KW-0418">Kinase</keyword>
<comment type="catalytic activity">
    <reaction evidence="13">
        <text>L-seryl-[protein] + ATP = O-phospho-L-seryl-[protein] + ADP + H(+)</text>
        <dbReference type="Rhea" id="RHEA:17989"/>
        <dbReference type="Rhea" id="RHEA-COMP:9863"/>
        <dbReference type="Rhea" id="RHEA-COMP:11604"/>
        <dbReference type="ChEBI" id="CHEBI:15378"/>
        <dbReference type="ChEBI" id="CHEBI:29999"/>
        <dbReference type="ChEBI" id="CHEBI:30616"/>
        <dbReference type="ChEBI" id="CHEBI:83421"/>
        <dbReference type="ChEBI" id="CHEBI:456216"/>
        <dbReference type="EC" id="2.7.12.1"/>
    </reaction>
</comment>
<dbReference type="InterPro" id="IPR011009">
    <property type="entry name" value="Kinase-like_dom_sf"/>
</dbReference>
<dbReference type="PANTHER" id="PTHR46392:SF1">
    <property type="entry name" value="DUAL SERINE_THREONINE AND TYROSINE PROTEIN KINASE"/>
    <property type="match status" value="1"/>
</dbReference>
<proteinExistence type="predicted"/>
<evidence type="ECO:0000256" key="7">
    <source>
        <dbReference type="ARBA" id="ARBA00022777"/>
    </source>
</evidence>
<evidence type="ECO:0000256" key="15">
    <source>
        <dbReference type="ARBA" id="ARBA00051680"/>
    </source>
</evidence>
<dbReference type="GO" id="GO:0005737">
    <property type="term" value="C:cytoplasm"/>
    <property type="evidence" value="ECO:0007669"/>
    <property type="project" value="UniProtKB-SubCell"/>
</dbReference>
<comment type="catalytic activity">
    <reaction evidence="14">
        <text>L-threonyl-[protein] + ATP = O-phospho-L-threonyl-[protein] + ADP + H(+)</text>
        <dbReference type="Rhea" id="RHEA:46608"/>
        <dbReference type="Rhea" id="RHEA-COMP:11060"/>
        <dbReference type="Rhea" id="RHEA-COMP:11605"/>
        <dbReference type="ChEBI" id="CHEBI:15378"/>
        <dbReference type="ChEBI" id="CHEBI:30013"/>
        <dbReference type="ChEBI" id="CHEBI:30616"/>
        <dbReference type="ChEBI" id="CHEBI:61977"/>
        <dbReference type="ChEBI" id="CHEBI:456216"/>
        <dbReference type="EC" id="2.7.12.1"/>
    </reaction>
</comment>
<dbReference type="GO" id="GO:0045743">
    <property type="term" value="P:positive regulation of fibroblast growth factor receptor signaling pathway"/>
    <property type="evidence" value="ECO:0007669"/>
    <property type="project" value="TreeGrafter"/>
</dbReference>
<evidence type="ECO:0000313" key="19">
    <source>
        <dbReference type="Proteomes" id="UP001381693"/>
    </source>
</evidence>
<dbReference type="PROSITE" id="PS50011">
    <property type="entry name" value="PROTEIN_KINASE_DOM"/>
    <property type="match status" value="1"/>
</dbReference>
<dbReference type="Gene3D" id="3.30.200.20">
    <property type="entry name" value="Phosphorylase Kinase, domain 1"/>
    <property type="match status" value="1"/>
</dbReference>
<dbReference type="InterPro" id="IPR017441">
    <property type="entry name" value="Protein_kinase_ATP_BS"/>
</dbReference>
<keyword evidence="8 16" id="KW-0067">ATP-binding</keyword>